<dbReference type="CDD" id="cd00866">
    <property type="entry name" value="PEBP_euk"/>
    <property type="match status" value="1"/>
</dbReference>
<proteinExistence type="predicted"/>
<feature type="region of interest" description="Disordered" evidence="1">
    <location>
        <begin position="251"/>
        <end position="292"/>
    </location>
</feature>
<gene>
    <name evidence="3" type="ORF">N0V87_006417</name>
</gene>
<dbReference type="EMBL" id="JAPEUV010000067">
    <property type="protein sequence ID" value="KAJ4335027.1"/>
    <property type="molecule type" value="Genomic_DNA"/>
</dbReference>
<evidence type="ECO:0000313" key="3">
    <source>
        <dbReference type="EMBL" id="KAJ4335027.1"/>
    </source>
</evidence>
<protein>
    <submittedName>
        <fullName evidence="3">Uncharacterized protein</fullName>
    </submittedName>
</protein>
<evidence type="ECO:0000256" key="2">
    <source>
        <dbReference type="SAM" id="SignalP"/>
    </source>
</evidence>
<dbReference type="Gene3D" id="3.90.280.10">
    <property type="entry name" value="PEBP-like"/>
    <property type="match status" value="1"/>
</dbReference>
<accession>A0A9W8WWQ0</accession>
<evidence type="ECO:0000256" key="1">
    <source>
        <dbReference type="SAM" id="MobiDB-lite"/>
    </source>
</evidence>
<keyword evidence="4" id="KW-1185">Reference proteome</keyword>
<dbReference type="PANTHER" id="PTHR11362">
    <property type="entry name" value="PHOSPHATIDYLETHANOLAMINE-BINDING PROTEIN"/>
    <property type="match status" value="1"/>
</dbReference>
<dbReference type="InterPro" id="IPR036610">
    <property type="entry name" value="PEBP-like_sf"/>
</dbReference>
<feature type="region of interest" description="Disordered" evidence="1">
    <location>
        <begin position="194"/>
        <end position="215"/>
    </location>
</feature>
<feature type="compositionally biased region" description="Low complexity" evidence="1">
    <location>
        <begin position="205"/>
        <end position="214"/>
    </location>
</feature>
<feature type="chain" id="PRO_5040993624" evidence="2">
    <location>
        <begin position="22"/>
        <end position="344"/>
    </location>
</feature>
<dbReference type="InterPro" id="IPR035810">
    <property type="entry name" value="PEBP_euk"/>
</dbReference>
<evidence type="ECO:0000313" key="4">
    <source>
        <dbReference type="Proteomes" id="UP001140562"/>
    </source>
</evidence>
<name>A0A9W8WWQ0_9PLEO</name>
<sequence>MALRFLQQATALLTLLSPALAQTPSTIPPDLSASFTNEEVQVSFSDNAVTGFASGTTFPASAVSNEPTFALGDSNGISPLTLYTLLMLDTTCPTRTLHYLRSNFKFAFAGGTNIETASEPLLDYKPPGAFQEKGGRQYVFLMYINPQRREIDEVRLPAEGEAFDVKTFQADNGLDDPVAGVGMVVQLGGTADCEGGDARPSTGLSSAAPASSASNVGTSAAQSTAVRSSASAPALTVTSASTATSAASASTFSSTLSGGEGGQGTSPTSAIETQNPVSSSPVLQTDETEPTTTIPTATSARATVTGSRTTSSGPVEQTANAAIDVRSQGVFVAQILAVAGVLVW</sequence>
<keyword evidence="2" id="KW-0732">Signal</keyword>
<organism evidence="3 4">
    <name type="scientific">Didymella glomerata</name>
    <dbReference type="NCBI Taxonomy" id="749621"/>
    <lineage>
        <taxon>Eukaryota</taxon>
        <taxon>Fungi</taxon>
        <taxon>Dikarya</taxon>
        <taxon>Ascomycota</taxon>
        <taxon>Pezizomycotina</taxon>
        <taxon>Dothideomycetes</taxon>
        <taxon>Pleosporomycetidae</taxon>
        <taxon>Pleosporales</taxon>
        <taxon>Pleosporineae</taxon>
        <taxon>Didymellaceae</taxon>
        <taxon>Didymella</taxon>
    </lineage>
</organism>
<feature type="signal peptide" evidence="2">
    <location>
        <begin position="1"/>
        <end position="21"/>
    </location>
</feature>
<dbReference type="PANTHER" id="PTHR11362:SF82">
    <property type="entry name" value="PHOSPHATIDYLETHANOLAMINE-BINDING PROTEIN 4"/>
    <property type="match status" value="1"/>
</dbReference>
<feature type="compositionally biased region" description="Polar residues" evidence="1">
    <location>
        <begin position="265"/>
        <end position="283"/>
    </location>
</feature>
<dbReference type="OrthoDB" id="5231984at2759"/>
<dbReference type="Proteomes" id="UP001140562">
    <property type="component" value="Unassembled WGS sequence"/>
</dbReference>
<reference evidence="3" key="1">
    <citation type="submission" date="2022-10" db="EMBL/GenBank/DDBJ databases">
        <title>Tapping the CABI collections for fungal endophytes: first genome assemblies for Collariella, Neodidymelliopsis, Ascochyta clinopodiicola, Didymella pomorum, Didymosphaeria variabile, Neocosmospora piperis and Neocucurbitaria cava.</title>
        <authorList>
            <person name="Hill R."/>
        </authorList>
    </citation>
    <scope>NUCLEOTIDE SEQUENCE</scope>
    <source>
        <strain evidence="3">IMI 360193</strain>
    </source>
</reference>
<dbReference type="AlphaFoldDB" id="A0A9W8WWQ0"/>
<dbReference type="SUPFAM" id="SSF49777">
    <property type="entry name" value="PEBP-like"/>
    <property type="match status" value="1"/>
</dbReference>
<comment type="caution">
    <text evidence="3">The sequence shown here is derived from an EMBL/GenBank/DDBJ whole genome shotgun (WGS) entry which is preliminary data.</text>
</comment>